<sequence>MTKQTKYASRHKIKKDVPVGLYLLILLLCGAIIFVIVYKGKGEEIASEFKEPSTKQFSSSELLQTLENKFGLADGSLQIKTINHKKQLDIPVNPNKMDLTFANMIVKGEFETRGGKLISGIVEDGGQHLTFNVGTDTYEVKLYYKKPVSIPRKSPRYIAIVVDDFGGIGGDLLQGFLNLPVEIDFAILPGMPYSEETMNKAYEQGRETLVHLPMEPLDYPRQNPGKEAILVQMDKSEVEKIVLKHLNSLPLCSGVNNHMGSLATTDKEIMSYVMEVLRKKGKFFLDSRTSAVSVAYQIAQKAHILAFRNDLFLDSPDISNATMESKIERIKQISQNRNYVIAITHCHSAEKLKYLQDFISRIQKEGFVLKRLSELKEQEVPAII</sequence>
<accession>A0AC61QJN8</accession>
<comment type="caution">
    <text evidence="1">The sequence shown here is derived from an EMBL/GenBank/DDBJ whole genome shotgun (WGS) entry which is preliminary data.</text>
</comment>
<proteinExistence type="predicted"/>
<protein>
    <submittedName>
        <fullName evidence="1">Divergent polysaccharide deacetylase family protein</fullName>
    </submittedName>
</protein>
<evidence type="ECO:0000313" key="1">
    <source>
        <dbReference type="EMBL" id="TDF73503.1"/>
    </source>
</evidence>
<dbReference type="EMBL" id="SMOG01000005">
    <property type="protein sequence ID" value="TDF73503.1"/>
    <property type="molecule type" value="Genomic_DNA"/>
</dbReference>
<organism evidence="1 2">
    <name type="scientific">Candidatus Syntrophosphaera thermopropionivorans</name>
    <dbReference type="NCBI Taxonomy" id="2593015"/>
    <lineage>
        <taxon>Bacteria</taxon>
        <taxon>Pseudomonadati</taxon>
        <taxon>Candidatus Cloacimonadota</taxon>
        <taxon>Candidatus Cloacimonadia</taxon>
        <taxon>Candidatus Cloacimonadales</taxon>
        <taxon>Candidatus Cloacimonadaceae</taxon>
        <taxon>Candidatus Syntrophosphaera</taxon>
    </lineage>
</organism>
<keyword evidence="2" id="KW-1185">Reference proteome</keyword>
<dbReference type="Proteomes" id="UP000294588">
    <property type="component" value="Unassembled WGS sequence"/>
</dbReference>
<name>A0AC61QJN8_9BACT</name>
<evidence type="ECO:0000313" key="2">
    <source>
        <dbReference type="Proteomes" id="UP000294588"/>
    </source>
</evidence>
<reference evidence="1" key="1">
    <citation type="submission" date="2019-03" db="EMBL/GenBank/DDBJ databases">
        <title>Candidatus Syntrophosphaera thermopropionivorans: a novel player in syntrophic propionate oxidation during anaerobic digestion.</title>
        <authorList>
            <person name="Dyksma S."/>
        </authorList>
    </citation>
    <scope>NUCLEOTIDE SEQUENCE</scope>
    <source>
        <strain evidence="1">W5</strain>
    </source>
</reference>
<gene>
    <name evidence="1" type="ORF">E0946_02785</name>
</gene>